<accession>A0A1V6PY45</accession>
<keyword evidence="6" id="KW-1133">Transmembrane helix</keyword>
<protein>
    <recommendedName>
        <fullName evidence="9">IQ calmodulin-binding motif protein</fullName>
    </recommendedName>
</protein>
<sequence>MSPCEVTVIVDKAENRMTKIFADIPPPDTPNFPDRMGFSLLRTFLILLFFFQYAFREAQWHRLHQPANTRVAPADEGFNQARRNWQRAVSVAKRAGGDDDRVSGSPSTRSRSTHIDDISPRATAKTMDLRYFLEMVDLKHRHGSNLRSYHNYWQNSPSNQNFFYWLDYGEGKNLELEQCPRERLEKQQVRYLTREQRMNYLVTVDDAGLFRWAKSNELVWTNSTRFKDSLEGIVAMEHDAPEFIGNQTTADFASISSSSSSPSSSSSSTKSIGSVLSNEETKPFTKEEYKAAKVMKKVLHATPTTAFKRMVGRSTEKENMWIFVADSSFRLYIGIKKSGAFQHSSFLRGARIAAAGMIKVKHGQIRSLAPLSGHYRPPAANFRAFHHALQQQGVDMSHVSMSKSYMMLAGIEGYTKTKRKFRAIHGKLDQHEPAVSKPPE</sequence>
<evidence type="ECO:0000256" key="3">
    <source>
        <dbReference type="ARBA" id="ARBA00022490"/>
    </source>
</evidence>
<dbReference type="EMBL" id="MDYN01000026">
    <property type="protein sequence ID" value="OQD81677.1"/>
    <property type="molecule type" value="Genomic_DNA"/>
</dbReference>
<feature type="region of interest" description="Disordered" evidence="5">
    <location>
        <begin position="93"/>
        <end position="119"/>
    </location>
</feature>
<reference evidence="8" key="1">
    <citation type="journal article" date="2017" name="Nat. Microbiol.">
        <title>Global analysis of biosynthetic gene clusters reveals vast potential of secondary metabolite production in Penicillium species.</title>
        <authorList>
            <person name="Nielsen J.C."/>
            <person name="Grijseels S."/>
            <person name="Prigent S."/>
            <person name="Ji B."/>
            <person name="Dainat J."/>
            <person name="Nielsen K.F."/>
            <person name="Frisvad J.C."/>
            <person name="Workman M."/>
            <person name="Nielsen J."/>
        </authorList>
    </citation>
    <scope>NUCLEOTIDE SEQUENCE [LARGE SCALE GENOMIC DNA]</scope>
    <source>
        <strain evidence="8">IBT 31811</strain>
    </source>
</reference>
<keyword evidence="4" id="KW-0539">Nucleus</keyword>
<keyword evidence="3" id="KW-0963">Cytoplasm</keyword>
<keyword evidence="8" id="KW-1185">Reference proteome</keyword>
<comment type="caution">
    <text evidence="7">The sequence shown here is derived from an EMBL/GenBank/DDBJ whole genome shotgun (WGS) entry which is preliminary data.</text>
</comment>
<evidence type="ECO:0000256" key="5">
    <source>
        <dbReference type="SAM" id="MobiDB-lite"/>
    </source>
</evidence>
<evidence type="ECO:0000256" key="2">
    <source>
        <dbReference type="ARBA" id="ARBA00004496"/>
    </source>
</evidence>
<evidence type="ECO:0000313" key="8">
    <source>
        <dbReference type="Proteomes" id="UP000191672"/>
    </source>
</evidence>
<keyword evidence="6" id="KW-0472">Membrane</keyword>
<feature type="transmembrane region" description="Helical" evidence="6">
    <location>
        <begin position="36"/>
        <end position="55"/>
    </location>
</feature>
<name>A0A1V6PY45_9EURO</name>
<keyword evidence="6" id="KW-0812">Transmembrane</keyword>
<dbReference type="PANTHER" id="PTHR31250:SF27">
    <property type="entry name" value="IQ DOMAIN-CONTAINING PROTEIN IQM5"/>
    <property type="match status" value="1"/>
</dbReference>
<evidence type="ECO:0008006" key="9">
    <source>
        <dbReference type="Google" id="ProtNLM"/>
    </source>
</evidence>
<gene>
    <name evidence="7" type="ORF">PENANT_c026G04558</name>
</gene>
<dbReference type="GO" id="GO:0005634">
    <property type="term" value="C:nucleus"/>
    <property type="evidence" value="ECO:0007669"/>
    <property type="project" value="UniProtKB-SubCell"/>
</dbReference>
<organism evidence="7 8">
    <name type="scientific">Penicillium antarcticum</name>
    <dbReference type="NCBI Taxonomy" id="416450"/>
    <lineage>
        <taxon>Eukaryota</taxon>
        <taxon>Fungi</taxon>
        <taxon>Dikarya</taxon>
        <taxon>Ascomycota</taxon>
        <taxon>Pezizomycotina</taxon>
        <taxon>Eurotiomycetes</taxon>
        <taxon>Eurotiomycetidae</taxon>
        <taxon>Eurotiales</taxon>
        <taxon>Aspergillaceae</taxon>
        <taxon>Penicillium</taxon>
    </lineage>
</organism>
<dbReference type="GO" id="GO:0005737">
    <property type="term" value="C:cytoplasm"/>
    <property type="evidence" value="ECO:0007669"/>
    <property type="project" value="UniProtKB-SubCell"/>
</dbReference>
<evidence type="ECO:0000256" key="4">
    <source>
        <dbReference type="ARBA" id="ARBA00023242"/>
    </source>
</evidence>
<evidence type="ECO:0000256" key="1">
    <source>
        <dbReference type="ARBA" id="ARBA00004123"/>
    </source>
</evidence>
<dbReference type="InterPro" id="IPR044159">
    <property type="entry name" value="IQM"/>
</dbReference>
<evidence type="ECO:0000256" key="6">
    <source>
        <dbReference type="SAM" id="Phobius"/>
    </source>
</evidence>
<dbReference type="Proteomes" id="UP000191672">
    <property type="component" value="Unassembled WGS sequence"/>
</dbReference>
<dbReference type="PANTHER" id="PTHR31250">
    <property type="entry name" value="IQ DOMAIN-CONTAINING PROTEIN IQM3"/>
    <property type="match status" value="1"/>
</dbReference>
<feature type="region of interest" description="Disordered" evidence="5">
    <location>
        <begin position="255"/>
        <end position="277"/>
    </location>
</feature>
<evidence type="ECO:0000313" key="7">
    <source>
        <dbReference type="EMBL" id="OQD81677.1"/>
    </source>
</evidence>
<dbReference type="AlphaFoldDB" id="A0A1V6PY45"/>
<proteinExistence type="predicted"/>
<comment type="subcellular location">
    <subcellularLocation>
        <location evidence="2">Cytoplasm</location>
    </subcellularLocation>
    <subcellularLocation>
        <location evidence="1">Nucleus</location>
    </subcellularLocation>
</comment>
<dbReference type="STRING" id="416450.A0A1V6PY45"/>